<comment type="similarity">
    <text evidence="5 6">Belongs to the TRAFAC class myosin-kinesin ATPase superfamily. Kinesin family.</text>
</comment>
<dbReference type="Gene3D" id="3.40.850.10">
    <property type="entry name" value="Kinesin motor domain"/>
    <property type="match status" value="1"/>
</dbReference>
<proteinExistence type="inferred from homology"/>
<dbReference type="Proteomes" id="UP000014760">
    <property type="component" value="Unassembled WGS sequence"/>
</dbReference>
<dbReference type="OMA" id="YERTRTW"/>
<keyword evidence="2 5" id="KW-0547">Nucleotide-binding</keyword>
<dbReference type="GO" id="GO:0005524">
    <property type="term" value="F:ATP binding"/>
    <property type="evidence" value="ECO:0007669"/>
    <property type="project" value="UniProtKB-UniRule"/>
</dbReference>
<dbReference type="InterPro" id="IPR001752">
    <property type="entry name" value="Kinesin_motor_dom"/>
</dbReference>
<feature type="region of interest" description="Disordered" evidence="7">
    <location>
        <begin position="398"/>
        <end position="430"/>
    </location>
</feature>
<evidence type="ECO:0000313" key="11">
    <source>
        <dbReference type="Proteomes" id="UP000014760"/>
    </source>
</evidence>
<dbReference type="PROSITE" id="PS50067">
    <property type="entry name" value="KINESIN_MOTOR_2"/>
    <property type="match status" value="1"/>
</dbReference>
<dbReference type="EMBL" id="KB292899">
    <property type="protein sequence ID" value="ELU16829.1"/>
    <property type="molecule type" value="Genomic_DNA"/>
</dbReference>
<keyword evidence="4" id="KW-0206">Cytoskeleton</keyword>
<evidence type="ECO:0000259" key="8">
    <source>
        <dbReference type="PROSITE" id="PS50067"/>
    </source>
</evidence>
<dbReference type="Pfam" id="PF00225">
    <property type="entry name" value="Kinesin"/>
    <property type="match status" value="1"/>
</dbReference>
<name>R7VDX7_CAPTE</name>
<dbReference type="HOGENOM" id="CLU_001485_2_2_1"/>
<comment type="subcellular location">
    <subcellularLocation>
        <location evidence="1">Cytoplasm</location>
        <location evidence="1">Cytoskeleton</location>
    </subcellularLocation>
</comment>
<dbReference type="PRINTS" id="PR00380">
    <property type="entry name" value="KINESINHEAVY"/>
</dbReference>
<dbReference type="GO" id="GO:0007018">
    <property type="term" value="P:microtubule-based movement"/>
    <property type="evidence" value="ECO:0007669"/>
    <property type="project" value="InterPro"/>
</dbReference>
<dbReference type="InterPro" id="IPR027417">
    <property type="entry name" value="P-loop_NTPase"/>
</dbReference>
<dbReference type="EnsemblMetazoa" id="CapteT154418">
    <property type="protein sequence ID" value="CapteP154418"/>
    <property type="gene ID" value="CapteG154418"/>
</dbReference>
<feature type="binding site" evidence="5">
    <location>
        <begin position="157"/>
        <end position="164"/>
    </location>
    <ligand>
        <name>ATP</name>
        <dbReference type="ChEBI" id="CHEBI:30616"/>
    </ligand>
</feature>
<dbReference type="InterPro" id="IPR036961">
    <property type="entry name" value="Kinesin_motor_dom_sf"/>
</dbReference>
<evidence type="ECO:0000256" key="6">
    <source>
        <dbReference type="RuleBase" id="RU000394"/>
    </source>
</evidence>
<evidence type="ECO:0000256" key="3">
    <source>
        <dbReference type="ARBA" id="ARBA00022840"/>
    </source>
</evidence>
<dbReference type="FunFam" id="3.40.850.10:FF:000113">
    <property type="entry name" value="Kinesin-like protein"/>
    <property type="match status" value="1"/>
</dbReference>
<reference evidence="9 11" key="2">
    <citation type="journal article" date="2013" name="Nature">
        <title>Insights into bilaterian evolution from three spiralian genomes.</title>
        <authorList>
            <person name="Simakov O."/>
            <person name="Marletaz F."/>
            <person name="Cho S.J."/>
            <person name="Edsinger-Gonzales E."/>
            <person name="Havlak P."/>
            <person name="Hellsten U."/>
            <person name="Kuo D.H."/>
            <person name="Larsson T."/>
            <person name="Lv J."/>
            <person name="Arendt D."/>
            <person name="Savage R."/>
            <person name="Osoegawa K."/>
            <person name="de Jong P."/>
            <person name="Grimwood J."/>
            <person name="Chapman J.A."/>
            <person name="Shapiro H."/>
            <person name="Aerts A."/>
            <person name="Otillar R.P."/>
            <person name="Terry A.Y."/>
            <person name="Boore J.L."/>
            <person name="Grigoriev I.V."/>
            <person name="Lindberg D.R."/>
            <person name="Seaver E.C."/>
            <person name="Weisblat D.A."/>
            <person name="Putnam N.H."/>
            <person name="Rokhsar D.S."/>
        </authorList>
    </citation>
    <scope>NUCLEOTIDE SEQUENCE</scope>
    <source>
        <strain evidence="9 11">I ESC-2004</strain>
    </source>
</reference>
<feature type="domain" description="Kinesin motor" evidence="8">
    <location>
        <begin position="74"/>
        <end position="394"/>
    </location>
</feature>
<evidence type="ECO:0000256" key="2">
    <source>
        <dbReference type="ARBA" id="ARBA00022741"/>
    </source>
</evidence>
<dbReference type="InterPro" id="IPR027640">
    <property type="entry name" value="Kinesin-like_fam"/>
</dbReference>
<evidence type="ECO:0000256" key="1">
    <source>
        <dbReference type="ARBA" id="ARBA00004245"/>
    </source>
</evidence>
<evidence type="ECO:0000256" key="4">
    <source>
        <dbReference type="ARBA" id="ARBA00023212"/>
    </source>
</evidence>
<dbReference type="PROSITE" id="PS00411">
    <property type="entry name" value="KINESIN_MOTOR_1"/>
    <property type="match status" value="1"/>
</dbReference>
<keyword evidence="5 6" id="KW-0505">Motor protein</keyword>
<dbReference type="GO" id="GO:0008017">
    <property type="term" value="F:microtubule binding"/>
    <property type="evidence" value="ECO:0007669"/>
    <property type="project" value="InterPro"/>
</dbReference>
<evidence type="ECO:0000256" key="7">
    <source>
        <dbReference type="SAM" id="MobiDB-lite"/>
    </source>
</evidence>
<keyword evidence="3 5" id="KW-0067">ATP-binding</keyword>
<evidence type="ECO:0000256" key="5">
    <source>
        <dbReference type="PROSITE-ProRule" id="PRU00283"/>
    </source>
</evidence>
<dbReference type="PANTHER" id="PTHR47972:SF28">
    <property type="entry name" value="KINESIN-LIKE PROTEIN KLP-3"/>
    <property type="match status" value="1"/>
</dbReference>
<dbReference type="STRING" id="283909.R7VDX7"/>
<accession>R7VDX7</accession>
<gene>
    <name evidence="9" type="ORF">CAPTEDRAFT_154418</name>
</gene>
<dbReference type="InterPro" id="IPR019821">
    <property type="entry name" value="Kinesin_motor_CS"/>
</dbReference>
<reference evidence="11" key="1">
    <citation type="submission" date="2012-12" db="EMBL/GenBank/DDBJ databases">
        <authorList>
            <person name="Hellsten U."/>
            <person name="Grimwood J."/>
            <person name="Chapman J.A."/>
            <person name="Shapiro H."/>
            <person name="Aerts A."/>
            <person name="Otillar R.P."/>
            <person name="Terry A.Y."/>
            <person name="Boore J.L."/>
            <person name="Simakov O."/>
            <person name="Marletaz F."/>
            <person name="Cho S.-J."/>
            <person name="Edsinger-Gonzales E."/>
            <person name="Havlak P."/>
            <person name="Kuo D.-H."/>
            <person name="Larsson T."/>
            <person name="Lv J."/>
            <person name="Arendt D."/>
            <person name="Savage R."/>
            <person name="Osoegawa K."/>
            <person name="de Jong P."/>
            <person name="Lindberg D.R."/>
            <person name="Seaver E.C."/>
            <person name="Weisblat D.A."/>
            <person name="Putnam N.H."/>
            <person name="Grigoriev I.V."/>
            <person name="Rokhsar D.S."/>
        </authorList>
    </citation>
    <scope>NUCLEOTIDE SEQUENCE</scope>
    <source>
        <strain evidence="11">I ESC-2004</strain>
    </source>
</reference>
<dbReference type="OrthoDB" id="3176171at2759"/>
<keyword evidence="6" id="KW-0493">Microtubule</keyword>
<dbReference type="PANTHER" id="PTHR47972">
    <property type="entry name" value="KINESIN-LIKE PROTEIN KLP-3"/>
    <property type="match status" value="1"/>
</dbReference>
<dbReference type="GO" id="GO:0005874">
    <property type="term" value="C:microtubule"/>
    <property type="evidence" value="ECO:0007669"/>
    <property type="project" value="UniProtKB-KW"/>
</dbReference>
<sequence>MLAPRKVKEDCELLRKEMRELQQGVQLMARLTQQQICDAISDISQHNQLLLRRYHEEMKLRKTYHNELVELRGNIRVFCRVRPPIAEDGSGQGSTCVVHPDQDDDSRLLVDFKNREQNFGFDRVFGAESTQDEVFHEVQALVTSCIDGFNVCIFAYGQTGSGKTHTMQGPSHEPGINQRALKELFIATDKQSDWRYDIRVSFLEIYNESIRDLLSDRPTTKMEVKRNAEGLLHVPGLTQIQVNCLEDVNRTFTTGLENRVTASTRMNELSSRSHALLCVEVHGVNTMTSVKTFGKLNLVDLAGSERVSKSGADGDRLKEAQNINKSLSSLGDVVHALRGNQSHVPYRNSKLTYLLQDSLGGDSKTLMIVHVSPAQKNVGESIASLHFGQRVHSVQLGQATRNAVSEGSHEMAEDSPANSGRPKSRAARKK</sequence>
<dbReference type="EMBL" id="AMQN01017241">
    <property type="status" value="NOT_ANNOTATED_CDS"/>
    <property type="molecule type" value="Genomic_DNA"/>
</dbReference>
<protein>
    <recommendedName>
        <fullName evidence="6">Kinesin-like protein</fullName>
    </recommendedName>
</protein>
<organism evidence="9">
    <name type="scientific">Capitella teleta</name>
    <name type="common">Polychaete worm</name>
    <dbReference type="NCBI Taxonomy" id="283909"/>
    <lineage>
        <taxon>Eukaryota</taxon>
        <taxon>Metazoa</taxon>
        <taxon>Spiralia</taxon>
        <taxon>Lophotrochozoa</taxon>
        <taxon>Annelida</taxon>
        <taxon>Polychaeta</taxon>
        <taxon>Sedentaria</taxon>
        <taxon>Scolecida</taxon>
        <taxon>Capitellidae</taxon>
        <taxon>Capitella</taxon>
    </lineage>
</organism>
<dbReference type="GO" id="GO:0003777">
    <property type="term" value="F:microtubule motor activity"/>
    <property type="evidence" value="ECO:0007669"/>
    <property type="project" value="InterPro"/>
</dbReference>
<keyword evidence="4" id="KW-0963">Cytoplasm</keyword>
<dbReference type="CDD" id="cd01366">
    <property type="entry name" value="KISc_C_terminal"/>
    <property type="match status" value="1"/>
</dbReference>
<reference evidence="10" key="3">
    <citation type="submission" date="2015-06" db="UniProtKB">
        <authorList>
            <consortium name="EnsemblMetazoa"/>
        </authorList>
    </citation>
    <scope>IDENTIFICATION</scope>
</reference>
<evidence type="ECO:0000313" key="9">
    <source>
        <dbReference type="EMBL" id="ELU16829.1"/>
    </source>
</evidence>
<dbReference type="SUPFAM" id="SSF52540">
    <property type="entry name" value="P-loop containing nucleoside triphosphate hydrolases"/>
    <property type="match status" value="1"/>
</dbReference>
<dbReference type="AlphaFoldDB" id="R7VDX7"/>
<keyword evidence="11" id="KW-1185">Reference proteome</keyword>
<evidence type="ECO:0000313" key="10">
    <source>
        <dbReference type="EnsemblMetazoa" id="CapteP154418"/>
    </source>
</evidence>
<dbReference type="SMART" id="SM00129">
    <property type="entry name" value="KISc"/>
    <property type="match status" value="1"/>
</dbReference>